<dbReference type="OMA" id="RWSEMTE"/>
<keyword evidence="4" id="KW-0964">Secreted</keyword>
<evidence type="ECO:0000256" key="3">
    <source>
        <dbReference type="ARBA" id="ARBA00022514"/>
    </source>
</evidence>
<dbReference type="AlphaFoldDB" id="A0A8J1JYM9"/>
<dbReference type="PANTHER" id="PTHR21353">
    <property type="match status" value="1"/>
</dbReference>
<dbReference type="PANTHER" id="PTHR21353:SF7">
    <property type="entry name" value="CARDIOTROPHIN-LIKE CYTOKINE FACTOR 1"/>
    <property type="match status" value="1"/>
</dbReference>
<evidence type="ECO:0000313" key="5">
    <source>
        <dbReference type="Proteomes" id="UP000008143"/>
    </source>
</evidence>
<sequence length="154" mass="17562">MLQGSDTLKLFDDPTDSASTDIEKWIHMAEDERLLLNLNAFLDLERKLERMVEQHSNRTYSTEDGLFGGLQDVLAQVAALKGQMAQIGVFMGLSIDTTPNTEDVKSKGDEFDEKVEGYRVLKELSFWIIRSVRDMRKLLGYNGVETENFSNHEI</sequence>
<name>A0A8J1JYM9_XENTR</name>
<dbReference type="GO" id="GO:0005125">
    <property type="term" value="F:cytokine activity"/>
    <property type="evidence" value="ECO:0007669"/>
    <property type="project" value="UniProtKB-KW"/>
</dbReference>
<gene>
    <name evidence="6 7" type="primary">cntf</name>
</gene>
<organism evidence="5 6">
    <name type="scientific">Xenopus tropicalis</name>
    <name type="common">Western clawed frog</name>
    <name type="synonym">Silurana tropicalis</name>
    <dbReference type="NCBI Taxonomy" id="8364"/>
    <lineage>
        <taxon>Eukaryota</taxon>
        <taxon>Metazoa</taxon>
        <taxon>Chordata</taxon>
        <taxon>Craniata</taxon>
        <taxon>Vertebrata</taxon>
        <taxon>Euteleostomi</taxon>
        <taxon>Amphibia</taxon>
        <taxon>Batrachia</taxon>
        <taxon>Anura</taxon>
        <taxon>Pipoidea</taxon>
        <taxon>Pipidae</taxon>
        <taxon>Xenopodinae</taxon>
        <taxon>Xenopus</taxon>
        <taxon>Silurana</taxon>
    </lineage>
</organism>
<evidence type="ECO:0000313" key="7">
    <source>
        <dbReference type="Xenbase" id="XB-GENE-6499405"/>
    </source>
</evidence>
<dbReference type="GO" id="GO:0070120">
    <property type="term" value="P:ciliary neurotrophic factor-mediated signaling pathway"/>
    <property type="evidence" value="ECO:0007669"/>
    <property type="project" value="InterPro"/>
</dbReference>
<dbReference type="GO" id="GO:0005615">
    <property type="term" value="C:extracellular space"/>
    <property type="evidence" value="ECO:0007669"/>
    <property type="project" value="UniProtKB-KW"/>
</dbReference>
<dbReference type="GO" id="GO:0005127">
    <property type="term" value="F:ciliary neurotrophic factor receptor binding"/>
    <property type="evidence" value="ECO:0007669"/>
    <property type="project" value="InterPro"/>
</dbReference>
<dbReference type="Proteomes" id="UP000008143">
    <property type="component" value="Chromosome 7"/>
</dbReference>
<dbReference type="InterPro" id="IPR000151">
    <property type="entry name" value="Ciliary_neurotrophic_fac_CNTF"/>
</dbReference>
<keyword evidence="5" id="KW-1185">Reference proteome</keyword>
<dbReference type="SUPFAM" id="SSF47266">
    <property type="entry name" value="4-helical cytokines"/>
    <property type="match status" value="1"/>
</dbReference>
<dbReference type="Xenbase" id="XB-GENE-6499405">
    <property type="gene designation" value="cntf"/>
</dbReference>
<dbReference type="InterPro" id="IPR010681">
    <property type="entry name" value="PRF/CT"/>
</dbReference>
<evidence type="ECO:0000313" key="6">
    <source>
        <dbReference type="RefSeq" id="XP_031762125.1"/>
    </source>
</evidence>
<dbReference type="InterPro" id="IPR009079">
    <property type="entry name" value="4_helix_cytokine-like_core"/>
</dbReference>
<dbReference type="GO" id="GO:0043524">
    <property type="term" value="P:negative regulation of neuron apoptotic process"/>
    <property type="evidence" value="ECO:0007669"/>
    <property type="project" value="InterPro"/>
</dbReference>
<evidence type="ECO:0000256" key="1">
    <source>
        <dbReference type="ARBA" id="ARBA00004613"/>
    </source>
</evidence>
<dbReference type="Pfam" id="PF01110">
    <property type="entry name" value="CNTF"/>
    <property type="match status" value="1"/>
</dbReference>
<protein>
    <submittedName>
        <fullName evidence="6">Ciliary neurotrophic factor</fullName>
    </submittedName>
</protein>
<proteinExistence type="inferred from homology"/>
<dbReference type="OrthoDB" id="9510890at2759"/>
<dbReference type="RefSeq" id="XP_031762125.1">
    <property type="nucleotide sequence ID" value="XM_031906265.1"/>
</dbReference>
<dbReference type="GeneID" id="101731244"/>
<dbReference type="AGR" id="Xenbase:XB-GENE-6499405"/>
<evidence type="ECO:0000256" key="2">
    <source>
        <dbReference type="ARBA" id="ARBA00007432"/>
    </source>
</evidence>
<evidence type="ECO:0000256" key="4">
    <source>
        <dbReference type="ARBA" id="ARBA00022525"/>
    </source>
</evidence>
<reference evidence="6" key="1">
    <citation type="submission" date="2025-08" db="UniProtKB">
        <authorList>
            <consortium name="RefSeq"/>
        </authorList>
    </citation>
    <scope>IDENTIFICATION</scope>
    <source>
        <strain evidence="6">Nigerian</strain>
        <tissue evidence="6">Liver and blood</tissue>
    </source>
</reference>
<accession>A0A8J1JYM9</accession>
<keyword evidence="3" id="KW-0202">Cytokine</keyword>
<dbReference type="CTD" id="1270"/>
<dbReference type="Gene3D" id="1.20.1250.10">
    <property type="match status" value="1"/>
</dbReference>
<dbReference type="KEGG" id="xtr:101731244"/>
<comment type="subcellular location">
    <subcellularLocation>
        <location evidence="1">Secreted</location>
    </subcellularLocation>
</comment>
<comment type="similarity">
    <text evidence="2">Belongs to the IL-6 superfamily.</text>
</comment>